<dbReference type="PROSITE" id="PS50850">
    <property type="entry name" value="MFS"/>
    <property type="match status" value="1"/>
</dbReference>
<evidence type="ECO:0000256" key="2">
    <source>
        <dbReference type="ARBA" id="ARBA00010992"/>
    </source>
</evidence>
<dbReference type="GO" id="GO:0005366">
    <property type="term" value="F:myo-inositol:proton symporter activity"/>
    <property type="evidence" value="ECO:0007669"/>
    <property type="project" value="TreeGrafter"/>
</dbReference>
<evidence type="ECO:0000256" key="4">
    <source>
        <dbReference type="ARBA" id="ARBA00022692"/>
    </source>
</evidence>
<dbReference type="InterPro" id="IPR036259">
    <property type="entry name" value="MFS_trans_sf"/>
</dbReference>
<feature type="transmembrane region" description="Helical" evidence="7">
    <location>
        <begin position="535"/>
        <end position="553"/>
    </location>
</feature>
<dbReference type="SUPFAM" id="SSF103473">
    <property type="entry name" value="MFS general substrate transporter"/>
    <property type="match status" value="1"/>
</dbReference>
<feature type="transmembrane region" description="Helical" evidence="7">
    <location>
        <begin position="501"/>
        <end position="523"/>
    </location>
</feature>
<dbReference type="Gene3D" id="1.20.1250.20">
    <property type="entry name" value="MFS general substrate transporter like domains"/>
    <property type="match status" value="1"/>
</dbReference>
<dbReference type="InterPro" id="IPR005829">
    <property type="entry name" value="Sugar_transporter_CS"/>
</dbReference>
<evidence type="ECO:0000256" key="7">
    <source>
        <dbReference type="SAM" id="Phobius"/>
    </source>
</evidence>
<dbReference type="AlphaFoldDB" id="A0A7N2MDT7"/>
<dbReference type="InterPro" id="IPR003663">
    <property type="entry name" value="Sugar/inositol_transpt"/>
</dbReference>
<dbReference type="InterPro" id="IPR050814">
    <property type="entry name" value="Myo-inositol_Transporter"/>
</dbReference>
<dbReference type="PRINTS" id="PR00171">
    <property type="entry name" value="SUGRTRNSPORT"/>
</dbReference>
<keyword evidence="6 7" id="KW-0472">Membrane</keyword>
<keyword evidence="3" id="KW-0813">Transport</keyword>
<dbReference type="Gramene" id="QL08p051386:mrna">
    <property type="protein sequence ID" value="QL08p051386:mrna"/>
    <property type="gene ID" value="QL08p051386"/>
</dbReference>
<feature type="transmembrane region" description="Helical" evidence="7">
    <location>
        <begin position="429"/>
        <end position="449"/>
    </location>
</feature>
<dbReference type="PANTHER" id="PTHR48020">
    <property type="entry name" value="PROTON MYO-INOSITOL COTRANSPORTER"/>
    <property type="match status" value="1"/>
</dbReference>
<proteinExistence type="inferred from homology"/>
<protein>
    <recommendedName>
        <fullName evidence="8">Major facilitator superfamily (MFS) profile domain-containing protein</fullName>
    </recommendedName>
</protein>
<evidence type="ECO:0000256" key="3">
    <source>
        <dbReference type="ARBA" id="ARBA00022448"/>
    </source>
</evidence>
<evidence type="ECO:0000256" key="1">
    <source>
        <dbReference type="ARBA" id="ARBA00004141"/>
    </source>
</evidence>
<feature type="transmembrane region" description="Helical" evidence="7">
    <location>
        <begin position="248"/>
        <end position="270"/>
    </location>
</feature>
<comment type="similarity">
    <text evidence="2">Belongs to the major facilitator superfamily. Sugar transporter (TC 2.A.1.1) family.</text>
</comment>
<feature type="transmembrane region" description="Helical" evidence="7">
    <location>
        <begin position="276"/>
        <end position="296"/>
    </location>
</feature>
<evidence type="ECO:0000256" key="5">
    <source>
        <dbReference type="ARBA" id="ARBA00022989"/>
    </source>
</evidence>
<dbReference type="InterPro" id="IPR020846">
    <property type="entry name" value="MFS_dom"/>
</dbReference>
<keyword evidence="10" id="KW-1185">Reference proteome</keyword>
<dbReference type="PROSITE" id="PS00216">
    <property type="entry name" value="SUGAR_TRANSPORT_1"/>
    <property type="match status" value="1"/>
</dbReference>
<feature type="transmembrane region" description="Helical" evidence="7">
    <location>
        <begin position="398"/>
        <end position="422"/>
    </location>
</feature>
<dbReference type="Pfam" id="PF00083">
    <property type="entry name" value="Sugar_tr"/>
    <property type="match status" value="1"/>
</dbReference>
<feature type="transmembrane region" description="Helical" evidence="7">
    <location>
        <begin position="469"/>
        <end position="489"/>
    </location>
</feature>
<keyword evidence="4 7" id="KW-0812">Transmembrane</keyword>
<sequence length="580" mass="64553">MRRSRSRSTRSRDRDLSDRRIAIGGAMRRSRSRSTRSRDRDLSDRRMALPIAIDALRLAARCVDHDRRIAIARRSKRRSRSELWVAGSIGALALDLARWLRSRLKSFLLYLWTTPYLLKFALIVGMAGLTCGYDSGVLPQVFLLVEDESKLIKLKETEFQNTLLSVGLGSAILGSSGGPWVAETLGRKISIICADILFVIGLAMFSMAPATEMLVLGRVCVGIGMGLLTVMTPQLLGEISTAPIRGSLTSLNGLFFGLGYLSSSIFSVLLLKFPNAWRYTVGVGLVFPFMQIFFILKIGVESPIWLLQQGRTLEAEELTDKLHPREIADELKKYFKRITESGVCTFPRKAKLAMSQEPFLRALRAGLTVQAAQNFSGFKMMLKYLPDVLHLSGMRSSVILSQVSIISSSVICFGFLCTFMVIDRIGRRVLFICSLILISLVHLGMGSIINTSSKNDQMEENGFLGFAGALLYTVFFFSYTIGIGTLTPIYNAEIYETKFSLVGMGTSFIFSWTLALIMGNIFVPPDSFSKASGTFYLSCGLSLLGLIAVYTLVPETLQKTPEQILEIMKEKFYPWPFNSR</sequence>
<reference evidence="9" key="2">
    <citation type="submission" date="2021-01" db="UniProtKB">
        <authorList>
            <consortium name="EnsemblPlants"/>
        </authorList>
    </citation>
    <scope>IDENTIFICATION</scope>
</reference>
<evidence type="ECO:0000259" key="8">
    <source>
        <dbReference type="PROSITE" id="PS50850"/>
    </source>
</evidence>
<dbReference type="Proteomes" id="UP000594261">
    <property type="component" value="Chromosome 8"/>
</dbReference>
<dbReference type="InParanoid" id="A0A7N2MDT7"/>
<reference evidence="9 10" key="1">
    <citation type="journal article" date="2016" name="G3 (Bethesda)">
        <title>First Draft Assembly and Annotation of the Genome of a California Endemic Oak Quercus lobata Nee (Fagaceae).</title>
        <authorList>
            <person name="Sork V.L."/>
            <person name="Fitz-Gibbon S.T."/>
            <person name="Puiu D."/>
            <person name="Crepeau M."/>
            <person name="Gugger P.F."/>
            <person name="Sherman R."/>
            <person name="Stevens K."/>
            <person name="Langley C.H."/>
            <person name="Pellegrini M."/>
            <person name="Salzberg S.L."/>
        </authorList>
    </citation>
    <scope>NUCLEOTIDE SEQUENCE [LARGE SCALE GENOMIC DNA]</scope>
    <source>
        <strain evidence="9 10">cv. SW786</strain>
    </source>
</reference>
<feature type="transmembrane region" description="Helical" evidence="7">
    <location>
        <begin position="189"/>
        <end position="208"/>
    </location>
</feature>
<organism evidence="9 10">
    <name type="scientific">Quercus lobata</name>
    <name type="common">Valley oak</name>
    <dbReference type="NCBI Taxonomy" id="97700"/>
    <lineage>
        <taxon>Eukaryota</taxon>
        <taxon>Viridiplantae</taxon>
        <taxon>Streptophyta</taxon>
        <taxon>Embryophyta</taxon>
        <taxon>Tracheophyta</taxon>
        <taxon>Spermatophyta</taxon>
        <taxon>Magnoliopsida</taxon>
        <taxon>eudicotyledons</taxon>
        <taxon>Gunneridae</taxon>
        <taxon>Pentapetalae</taxon>
        <taxon>rosids</taxon>
        <taxon>fabids</taxon>
        <taxon>Fagales</taxon>
        <taxon>Fagaceae</taxon>
        <taxon>Quercus</taxon>
    </lineage>
</organism>
<dbReference type="EMBL" id="LRBV02000008">
    <property type="status" value="NOT_ANNOTATED_CDS"/>
    <property type="molecule type" value="Genomic_DNA"/>
</dbReference>
<name>A0A7N2MDT7_QUELO</name>
<evidence type="ECO:0000313" key="9">
    <source>
        <dbReference type="EnsemblPlants" id="QL08p051386:mrna"/>
    </source>
</evidence>
<feature type="domain" description="Major facilitator superfamily (MFS) profile" evidence="8">
    <location>
        <begin position="120"/>
        <end position="557"/>
    </location>
</feature>
<dbReference type="GO" id="GO:0016020">
    <property type="term" value="C:membrane"/>
    <property type="evidence" value="ECO:0007669"/>
    <property type="project" value="UniProtKB-SubCell"/>
</dbReference>
<accession>A0A7N2MDT7</accession>
<evidence type="ECO:0000256" key="6">
    <source>
        <dbReference type="ARBA" id="ARBA00023136"/>
    </source>
</evidence>
<keyword evidence="5 7" id="KW-1133">Transmembrane helix</keyword>
<evidence type="ECO:0000313" key="10">
    <source>
        <dbReference type="Proteomes" id="UP000594261"/>
    </source>
</evidence>
<feature type="transmembrane region" description="Helical" evidence="7">
    <location>
        <begin position="214"/>
        <end position="236"/>
    </location>
</feature>
<comment type="subcellular location">
    <subcellularLocation>
        <location evidence="1">Membrane</location>
        <topology evidence="1">Multi-pass membrane protein</topology>
    </subcellularLocation>
</comment>
<dbReference type="InterPro" id="IPR005828">
    <property type="entry name" value="MFS_sugar_transport-like"/>
</dbReference>
<dbReference type="PANTHER" id="PTHR48020:SF20">
    <property type="entry name" value="INOSITOL TRANSPORTER 4-LIKE"/>
    <property type="match status" value="1"/>
</dbReference>
<dbReference type="EnsemblPlants" id="QL08p051386:mrna">
    <property type="protein sequence ID" value="QL08p051386:mrna"/>
    <property type="gene ID" value="QL08p051386"/>
</dbReference>